<evidence type="ECO:0000313" key="1">
    <source>
        <dbReference type="EMBL" id="GAG82718.1"/>
    </source>
</evidence>
<feature type="non-terminal residue" evidence="1">
    <location>
        <position position="1"/>
    </location>
</feature>
<accession>X1BF17</accession>
<proteinExistence type="predicted"/>
<gene>
    <name evidence="1" type="ORF">S01H4_21809</name>
</gene>
<dbReference type="AlphaFoldDB" id="X1BF17"/>
<comment type="caution">
    <text evidence="1">The sequence shown here is derived from an EMBL/GenBank/DDBJ whole genome shotgun (WGS) entry which is preliminary data.</text>
</comment>
<organism evidence="1">
    <name type="scientific">marine sediment metagenome</name>
    <dbReference type="NCBI Taxonomy" id="412755"/>
    <lineage>
        <taxon>unclassified sequences</taxon>
        <taxon>metagenomes</taxon>
        <taxon>ecological metagenomes</taxon>
    </lineage>
</organism>
<reference evidence="1" key="1">
    <citation type="journal article" date="2014" name="Front. Microbiol.">
        <title>High frequency of phylogenetically diverse reductive dehalogenase-homologous genes in deep subseafloor sedimentary metagenomes.</title>
        <authorList>
            <person name="Kawai M."/>
            <person name="Futagami T."/>
            <person name="Toyoda A."/>
            <person name="Takaki Y."/>
            <person name="Nishi S."/>
            <person name="Hori S."/>
            <person name="Arai W."/>
            <person name="Tsubouchi T."/>
            <person name="Morono Y."/>
            <person name="Uchiyama I."/>
            <person name="Ito T."/>
            <person name="Fujiyama A."/>
            <person name="Inagaki F."/>
            <person name="Takami H."/>
        </authorList>
    </citation>
    <scope>NUCLEOTIDE SEQUENCE</scope>
    <source>
        <strain evidence="1">Expedition CK06-06</strain>
    </source>
</reference>
<dbReference type="EMBL" id="BART01009922">
    <property type="protein sequence ID" value="GAG82718.1"/>
    <property type="molecule type" value="Genomic_DNA"/>
</dbReference>
<sequence length="52" mass="6260">QRHQGTAYAENIFKHLKEEVRELGEGLRNDNFDNAIEEIAFWQSLKLFYFQD</sequence>
<protein>
    <submittedName>
        <fullName evidence="1">Uncharacterized protein</fullName>
    </submittedName>
</protein>
<name>X1BF17_9ZZZZ</name>